<name>A0A7Z0D7E8_9ACTN</name>
<accession>A0A7Z0D7E8</accession>
<dbReference type="EMBL" id="JACBZS010000001">
    <property type="protein sequence ID" value="NYI70141.1"/>
    <property type="molecule type" value="Genomic_DNA"/>
</dbReference>
<sequence>MITPTAAEGLFRSVFWKPEIKWVIDKVEVLNPVKWGTLRRNESETAITREMITRGHLDVNTVTQQRMTTMLKDVSYRIHAHVWVHPDAREQNPAKWRDQFHRRMRRGQTFSTPFLGCREFHADVYEPDATSPIDWTEDLGIMLHSITTESRTRKETYSWFPASVESGVMTVPRHGIQLGGA</sequence>
<protein>
    <submittedName>
        <fullName evidence="1">CRISPR-associated protein Cas5d</fullName>
    </submittedName>
</protein>
<dbReference type="NCBIfam" id="TIGR01876">
    <property type="entry name" value="cas_Cas5d"/>
    <property type="match status" value="1"/>
</dbReference>
<dbReference type="GO" id="GO:0004519">
    <property type="term" value="F:endonuclease activity"/>
    <property type="evidence" value="ECO:0007669"/>
    <property type="project" value="InterPro"/>
</dbReference>
<keyword evidence="2" id="KW-1185">Reference proteome</keyword>
<evidence type="ECO:0000313" key="2">
    <source>
        <dbReference type="Proteomes" id="UP000527616"/>
    </source>
</evidence>
<comment type="caution">
    <text evidence="1">The sequence shown here is derived from an EMBL/GenBank/DDBJ whole genome shotgun (WGS) entry which is preliminary data.</text>
</comment>
<evidence type="ECO:0000313" key="1">
    <source>
        <dbReference type="EMBL" id="NYI70141.1"/>
    </source>
</evidence>
<dbReference type="Gene3D" id="3.30.70.2660">
    <property type="match status" value="1"/>
</dbReference>
<reference evidence="1 2" key="1">
    <citation type="submission" date="2020-07" db="EMBL/GenBank/DDBJ databases">
        <title>Sequencing the genomes of 1000 actinobacteria strains.</title>
        <authorList>
            <person name="Klenk H.-P."/>
        </authorList>
    </citation>
    <scope>NUCLEOTIDE SEQUENCE [LARGE SCALE GENOMIC DNA]</scope>
    <source>
        <strain evidence="1 2">DSM 103164</strain>
    </source>
</reference>
<dbReference type="InterPro" id="IPR021124">
    <property type="entry name" value="CRISPR-assoc_prot_Cas5"/>
</dbReference>
<dbReference type="Pfam" id="PF09704">
    <property type="entry name" value="Cas_Cas5d"/>
    <property type="match status" value="1"/>
</dbReference>
<dbReference type="InterPro" id="IPR010155">
    <property type="entry name" value="CRISPR-assoc_prot_Cas5d"/>
</dbReference>
<gene>
    <name evidence="1" type="ORF">GGQ54_000701</name>
</gene>
<dbReference type="GO" id="GO:0051607">
    <property type="term" value="P:defense response to virus"/>
    <property type="evidence" value="ECO:0007669"/>
    <property type="project" value="InterPro"/>
</dbReference>
<proteinExistence type="predicted"/>
<dbReference type="AlphaFoldDB" id="A0A7Z0D7E8"/>
<dbReference type="Proteomes" id="UP000527616">
    <property type="component" value="Unassembled WGS sequence"/>
</dbReference>
<dbReference type="GO" id="GO:0043571">
    <property type="term" value="P:maintenance of CRISPR repeat elements"/>
    <property type="evidence" value="ECO:0007669"/>
    <property type="project" value="InterPro"/>
</dbReference>
<organism evidence="1 2">
    <name type="scientific">Naumannella cuiyingiana</name>
    <dbReference type="NCBI Taxonomy" id="1347891"/>
    <lineage>
        <taxon>Bacteria</taxon>
        <taxon>Bacillati</taxon>
        <taxon>Actinomycetota</taxon>
        <taxon>Actinomycetes</taxon>
        <taxon>Propionibacteriales</taxon>
        <taxon>Propionibacteriaceae</taxon>
        <taxon>Naumannella</taxon>
    </lineage>
</organism>